<organism evidence="1">
    <name type="scientific">Anguilla anguilla</name>
    <name type="common">European freshwater eel</name>
    <name type="synonym">Muraena anguilla</name>
    <dbReference type="NCBI Taxonomy" id="7936"/>
    <lineage>
        <taxon>Eukaryota</taxon>
        <taxon>Metazoa</taxon>
        <taxon>Chordata</taxon>
        <taxon>Craniata</taxon>
        <taxon>Vertebrata</taxon>
        <taxon>Euteleostomi</taxon>
        <taxon>Actinopterygii</taxon>
        <taxon>Neopterygii</taxon>
        <taxon>Teleostei</taxon>
        <taxon>Anguilliformes</taxon>
        <taxon>Anguillidae</taxon>
        <taxon>Anguilla</taxon>
    </lineage>
</organism>
<protein>
    <submittedName>
        <fullName evidence="1">Uncharacterized protein</fullName>
    </submittedName>
</protein>
<name>A0A0E9PW22_ANGAN</name>
<evidence type="ECO:0000313" key="1">
    <source>
        <dbReference type="EMBL" id="JAH08270.1"/>
    </source>
</evidence>
<reference evidence="1" key="1">
    <citation type="submission" date="2014-11" db="EMBL/GenBank/DDBJ databases">
        <authorList>
            <person name="Amaro Gonzalez C."/>
        </authorList>
    </citation>
    <scope>NUCLEOTIDE SEQUENCE</scope>
</reference>
<proteinExistence type="predicted"/>
<dbReference type="AlphaFoldDB" id="A0A0E9PW22"/>
<accession>A0A0E9PW22</accession>
<dbReference type="EMBL" id="GBXM01100307">
    <property type="protein sequence ID" value="JAH08270.1"/>
    <property type="molecule type" value="Transcribed_RNA"/>
</dbReference>
<reference evidence="1" key="2">
    <citation type="journal article" date="2015" name="Fish Shellfish Immunol.">
        <title>Early steps in the European eel (Anguilla anguilla)-Vibrio vulnificus interaction in the gills: Role of the RtxA13 toxin.</title>
        <authorList>
            <person name="Callol A."/>
            <person name="Pajuelo D."/>
            <person name="Ebbesson L."/>
            <person name="Teles M."/>
            <person name="MacKenzie S."/>
            <person name="Amaro C."/>
        </authorList>
    </citation>
    <scope>NUCLEOTIDE SEQUENCE</scope>
</reference>
<sequence>MCRGPYNLISTDNLLRVCALVIFPGT</sequence>